<dbReference type="SUPFAM" id="SSF52091">
    <property type="entry name" value="SpoIIaa-like"/>
    <property type="match status" value="1"/>
</dbReference>
<dbReference type="RefSeq" id="WP_201375610.1">
    <property type="nucleotide sequence ID" value="NZ_BNJG01000003.1"/>
</dbReference>
<gene>
    <name evidence="5" type="ORF">KSB_78960</name>
</gene>
<dbReference type="CDD" id="cd07043">
    <property type="entry name" value="STAS_anti-anti-sigma_factors"/>
    <property type="match status" value="1"/>
</dbReference>
<comment type="caution">
    <text evidence="5">The sequence shown here is derived from an EMBL/GenBank/DDBJ whole genome shotgun (WGS) entry which is preliminary data.</text>
</comment>
<keyword evidence="3" id="KW-1133">Transmembrane helix</keyword>
<sequence length="123" mass="13585">MPPKVLKAAIRHQPSVSIVDLHGEINAQAESVLNNAYAEAEAYGLEVILLNFHGVNYINSTGIALIVSLLARARKQHRRLLACGLSEHYVEIFQVTRLADFLHIFPDEASALTQDMSKSSQSM</sequence>
<name>A0ABQ3V2N3_9CHLR</name>
<dbReference type="Gene3D" id="3.30.750.24">
    <property type="entry name" value="STAS domain"/>
    <property type="match status" value="1"/>
</dbReference>
<accession>A0ABQ3V2N3</accession>
<feature type="domain" description="STAS" evidence="4">
    <location>
        <begin position="6"/>
        <end position="115"/>
    </location>
</feature>
<dbReference type="InterPro" id="IPR036513">
    <property type="entry name" value="STAS_dom_sf"/>
</dbReference>
<evidence type="ECO:0000256" key="3">
    <source>
        <dbReference type="SAM" id="Phobius"/>
    </source>
</evidence>
<protein>
    <recommendedName>
        <fullName evidence="2">Anti-sigma factor antagonist</fullName>
    </recommendedName>
</protein>
<keyword evidence="3" id="KW-0472">Membrane</keyword>
<organism evidence="5 6">
    <name type="scientific">Ktedonobacter robiniae</name>
    <dbReference type="NCBI Taxonomy" id="2778365"/>
    <lineage>
        <taxon>Bacteria</taxon>
        <taxon>Bacillati</taxon>
        <taxon>Chloroflexota</taxon>
        <taxon>Ktedonobacteria</taxon>
        <taxon>Ktedonobacterales</taxon>
        <taxon>Ktedonobacteraceae</taxon>
        <taxon>Ktedonobacter</taxon>
    </lineage>
</organism>
<dbReference type="PANTHER" id="PTHR33495:SF6">
    <property type="entry name" value="ANTI-SIGMA FACTOR ANTAGONIST"/>
    <property type="match status" value="1"/>
</dbReference>
<dbReference type="InterPro" id="IPR002645">
    <property type="entry name" value="STAS_dom"/>
</dbReference>
<keyword evidence="3" id="KW-0812">Transmembrane</keyword>
<dbReference type="InterPro" id="IPR003658">
    <property type="entry name" value="Anti-sigma_ant"/>
</dbReference>
<comment type="similarity">
    <text evidence="1 2">Belongs to the anti-sigma-factor antagonist family.</text>
</comment>
<evidence type="ECO:0000259" key="4">
    <source>
        <dbReference type="PROSITE" id="PS50801"/>
    </source>
</evidence>
<evidence type="ECO:0000313" key="6">
    <source>
        <dbReference type="Proteomes" id="UP000654345"/>
    </source>
</evidence>
<dbReference type="PROSITE" id="PS50801">
    <property type="entry name" value="STAS"/>
    <property type="match status" value="1"/>
</dbReference>
<evidence type="ECO:0000313" key="5">
    <source>
        <dbReference type="EMBL" id="GHO59421.1"/>
    </source>
</evidence>
<reference evidence="5 6" key="1">
    <citation type="journal article" date="2021" name="Int. J. Syst. Evol. Microbiol.">
        <title>Reticulibacter mediterranei gen. nov., sp. nov., within the new family Reticulibacteraceae fam. nov., and Ktedonospora formicarum gen. nov., sp. nov., Ktedonobacter robiniae sp. nov., Dictyobacter formicarum sp. nov. and Dictyobacter arantiisoli sp. nov., belonging to the class Ktedonobacteria.</title>
        <authorList>
            <person name="Yabe S."/>
            <person name="Zheng Y."/>
            <person name="Wang C.M."/>
            <person name="Sakai Y."/>
            <person name="Abe K."/>
            <person name="Yokota A."/>
            <person name="Donadio S."/>
            <person name="Cavaletti L."/>
            <person name="Monciardini P."/>
        </authorList>
    </citation>
    <scope>NUCLEOTIDE SEQUENCE [LARGE SCALE GENOMIC DNA]</scope>
    <source>
        <strain evidence="5 6">SOSP1-30</strain>
    </source>
</reference>
<dbReference type="NCBIfam" id="TIGR00377">
    <property type="entry name" value="ant_ant_sig"/>
    <property type="match status" value="1"/>
</dbReference>
<dbReference type="EMBL" id="BNJG01000003">
    <property type="protein sequence ID" value="GHO59421.1"/>
    <property type="molecule type" value="Genomic_DNA"/>
</dbReference>
<evidence type="ECO:0000256" key="1">
    <source>
        <dbReference type="ARBA" id="ARBA00009013"/>
    </source>
</evidence>
<evidence type="ECO:0000256" key="2">
    <source>
        <dbReference type="RuleBase" id="RU003749"/>
    </source>
</evidence>
<dbReference type="PANTHER" id="PTHR33495">
    <property type="entry name" value="ANTI-SIGMA FACTOR ANTAGONIST TM_1081-RELATED-RELATED"/>
    <property type="match status" value="1"/>
</dbReference>
<keyword evidence="6" id="KW-1185">Reference proteome</keyword>
<dbReference type="Proteomes" id="UP000654345">
    <property type="component" value="Unassembled WGS sequence"/>
</dbReference>
<feature type="transmembrane region" description="Helical" evidence="3">
    <location>
        <begin position="54"/>
        <end position="71"/>
    </location>
</feature>
<proteinExistence type="inferred from homology"/>
<dbReference type="Pfam" id="PF01740">
    <property type="entry name" value="STAS"/>
    <property type="match status" value="1"/>
</dbReference>